<dbReference type="AlphaFoldDB" id="A0A811NMB4"/>
<evidence type="ECO:0000313" key="4">
    <source>
        <dbReference type="Proteomes" id="UP000604825"/>
    </source>
</evidence>
<comment type="caution">
    <text evidence="3">The sequence shown here is derived from an EMBL/GenBank/DDBJ whole genome shotgun (WGS) entry which is preliminary data.</text>
</comment>
<feature type="domain" description="DUF8040" evidence="2">
    <location>
        <begin position="124"/>
        <end position="219"/>
    </location>
</feature>
<reference evidence="3" key="1">
    <citation type="submission" date="2020-10" db="EMBL/GenBank/DDBJ databases">
        <authorList>
            <person name="Han B."/>
            <person name="Lu T."/>
            <person name="Zhao Q."/>
            <person name="Huang X."/>
            <person name="Zhao Y."/>
        </authorList>
    </citation>
    <scope>NUCLEOTIDE SEQUENCE</scope>
</reference>
<organism evidence="3 4">
    <name type="scientific">Miscanthus lutarioriparius</name>
    <dbReference type="NCBI Taxonomy" id="422564"/>
    <lineage>
        <taxon>Eukaryota</taxon>
        <taxon>Viridiplantae</taxon>
        <taxon>Streptophyta</taxon>
        <taxon>Embryophyta</taxon>
        <taxon>Tracheophyta</taxon>
        <taxon>Spermatophyta</taxon>
        <taxon>Magnoliopsida</taxon>
        <taxon>Liliopsida</taxon>
        <taxon>Poales</taxon>
        <taxon>Poaceae</taxon>
        <taxon>PACMAD clade</taxon>
        <taxon>Panicoideae</taxon>
        <taxon>Andropogonodae</taxon>
        <taxon>Andropogoneae</taxon>
        <taxon>Saccharinae</taxon>
        <taxon>Miscanthus</taxon>
    </lineage>
</organism>
<dbReference type="InterPro" id="IPR045249">
    <property type="entry name" value="HARBI1-like"/>
</dbReference>
<dbReference type="Pfam" id="PF26138">
    <property type="entry name" value="DUF8040"/>
    <property type="match status" value="1"/>
</dbReference>
<dbReference type="EMBL" id="CAJGYO010000004">
    <property type="protein sequence ID" value="CAD6226254.1"/>
    <property type="molecule type" value="Genomic_DNA"/>
</dbReference>
<dbReference type="InterPro" id="IPR058353">
    <property type="entry name" value="DUF8040"/>
</dbReference>
<evidence type="ECO:0000313" key="3">
    <source>
        <dbReference type="EMBL" id="CAD6226254.1"/>
    </source>
</evidence>
<protein>
    <recommendedName>
        <fullName evidence="2">DUF8040 domain-containing protein</fullName>
    </recommendedName>
</protein>
<dbReference type="OrthoDB" id="667091at2759"/>
<accession>A0A811NMB4</accession>
<proteinExistence type="predicted"/>
<dbReference type="PANTHER" id="PTHR22930:SF290">
    <property type="entry name" value="OS04G0422900 PROTEIN"/>
    <property type="match status" value="1"/>
</dbReference>
<name>A0A811NMB4_9POAL</name>
<evidence type="ECO:0000256" key="1">
    <source>
        <dbReference type="SAM" id="MobiDB-lite"/>
    </source>
</evidence>
<sequence>MSWMCHGGEPVSSGRRGAGVPTRPQWWADKQGAARLAHTSEVWRCTPPAMYRWCPACKREGARRKKRAFCSKNSDKGVEWIMGSRKEKIRKFIQMEEENNDELFLVIVPALLECLNEEKRPEHTSKYTGARKVKEILEGHENWCKSEFRMETRIFKETCNYLRREGLLRDTRGVTVEEQLGMFMYMISHNARGNDKLKKAFQHSGETVHRHIRAVFNIIPTLTYRFMKLPTSNQTHPKIANLLIYQNLIMLICHKEMIIIKMMCNR</sequence>
<evidence type="ECO:0000259" key="2">
    <source>
        <dbReference type="Pfam" id="PF26138"/>
    </source>
</evidence>
<gene>
    <name evidence="3" type="ORF">NCGR_LOCUS18126</name>
</gene>
<dbReference type="Proteomes" id="UP000604825">
    <property type="component" value="Unassembled WGS sequence"/>
</dbReference>
<feature type="region of interest" description="Disordered" evidence="1">
    <location>
        <begin position="1"/>
        <end position="24"/>
    </location>
</feature>
<keyword evidence="4" id="KW-1185">Reference proteome</keyword>
<dbReference type="PANTHER" id="PTHR22930">
    <property type="match status" value="1"/>
</dbReference>